<feature type="region of interest" description="Disordered" evidence="1">
    <location>
        <begin position="199"/>
        <end position="228"/>
    </location>
</feature>
<evidence type="ECO:0000256" key="3">
    <source>
        <dbReference type="SAM" id="SignalP"/>
    </source>
</evidence>
<keyword evidence="3" id="KW-0732">Signal</keyword>
<protein>
    <recommendedName>
        <fullName evidence="6">Apple domain-containing protein</fullName>
    </recommendedName>
</protein>
<keyword evidence="2" id="KW-1133">Transmembrane helix</keyword>
<feature type="signal peptide" evidence="3">
    <location>
        <begin position="1"/>
        <end position="17"/>
    </location>
</feature>
<keyword evidence="5" id="KW-1185">Reference proteome</keyword>
<feature type="compositionally biased region" description="Basic residues" evidence="1">
    <location>
        <begin position="199"/>
        <end position="210"/>
    </location>
</feature>
<evidence type="ECO:0000313" key="5">
    <source>
        <dbReference type="Proteomes" id="UP001642484"/>
    </source>
</evidence>
<evidence type="ECO:0000256" key="1">
    <source>
        <dbReference type="SAM" id="MobiDB-lite"/>
    </source>
</evidence>
<name>A0ABP0RCM6_9DINO</name>
<proteinExistence type="predicted"/>
<dbReference type="Gene3D" id="3.50.4.10">
    <property type="entry name" value="Hepatocyte Growth Factor"/>
    <property type="match status" value="1"/>
</dbReference>
<feature type="compositionally biased region" description="Acidic residues" evidence="1">
    <location>
        <begin position="216"/>
        <end position="225"/>
    </location>
</feature>
<evidence type="ECO:0000256" key="2">
    <source>
        <dbReference type="SAM" id="Phobius"/>
    </source>
</evidence>
<evidence type="ECO:0000313" key="4">
    <source>
        <dbReference type="EMBL" id="CAK9098083.1"/>
    </source>
</evidence>
<dbReference type="Proteomes" id="UP001642484">
    <property type="component" value="Unassembled WGS sequence"/>
</dbReference>
<reference evidence="4 5" key="1">
    <citation type="submission" date="2024-02" db="EMBL/GenBank/DDBJ databases">
        <authorList>
            <person name="Chen Y."/>
            <person name="Shah S."/>
            <person name="Dougan E. K."/>
            <person name="Thang M."/>
            <person name="Chan C."/>
        </authorList>
    </citation>
    <scope>NUCLEOTIDE SEQUENCE [LARGE SCALE GENOMIC DNA]</scope>
</reference>
<keyword evidence="2" id="KW-0812">Transmembrane</keyword>
<organism evidence="4 5">
    <name type="scientific">Durusdinium trenchii</name>
    <dbReference type="NCBI Taxonomy" id="1381693"/>
    <lineage>
        <taxon>Eukaryota</taxon>
        <taxon>Sar</taxon>
        <taxon>Alveolata</taxon>
        <taxon>Dinophyceae</taxon>
        <taxon>Suessiales</taxon>
        <taxon>Symbiodiniaceae</taxon>
        <taxon>Durusdinium</taxon>
    </lineage>
</organism>
<feature type="transmembrane region" description="Helical" evidence="2">
    <location>
        <begin position="173"/>
        <end position="195"/>
    </location>
</feature>
<keyword evidence="2" id="KW-0472">Membrane</keyword>
<dbReference type="EMBL" id="CAXAMN010025805">
    <property type="protein sequence ID" value="CAK9098083.1"/>
    <property type="molecule type" value="Genomic_DNA"/>
</dbReference>
<gene>
    <name evidence="4" type="ORF">CCMP2556_LOCUS46477</name>
</gene>
<sequence>MTRRGRSVLALLPAVAANIPGEAPSATVSCATFGQAYEDATAQAPALPNGAFLTDALQCQNSCASNPMCEHFTWRRLSTWLPSRRNIHRPHGALLCFVSAPFWFTDTHGCWLGKGSSLVMSPKAVSGPKHCLSTTATGATTAAPSAAATTALPVTGVTVPQVPSVPSAGSNSWLWWPLGAGAIILVSLVSCMLVGKKKPKESARKRHARRTQGMQEVEEDVEEPESVEKPLMPWEQRKLESRSNKMGFQAPGSFMRLPLTAQRPQPLSGPHLPPEMEATQQLVALPPTGRYIVS</sequence>
<accession>A0ABP0RCM6</accession>
<feature type="chain" id="PRO_5045941655" description="Apple domain-containing protein" evidence="3">
    <location>
        <begin position="18"/>
        <end position="294"/>
    </location>
</feature>
<evidence type="ECO:0008006" key="6">
    <source>
        <dbReference type="Google" id="ProtNLM"/>
    </source>
</evidence>
<comment type="caution">
    <text evidence="4">The sequence shown here is derived from an EMBL/GenBank/DDBJ whole genome shotgun (WGS) entry which is preliminary data.</text>
</comment>